<sequence>MKDEFKKQRLDVVKLRDEEKKARIEEEKKYRQEIEKLNCQMNQRMKSIENDFGQISQTI</sequence>
<organism evidence="1 2">
    <name type="scientific">Tritrichomonas musculus</name>
    <dbReference type="NCBI Taxonomy" id="1915356"/>
    <lineage>
        <taxon>Eukaryota</taxon>
        <taxon>Metamonada</taxon>
        <taxon>Parabasalia</taxon>
        <taxon>Tritrichomonadida</taxon>
        <taxon>Tritrichomonadidae</taxon>
        <taxon>Tritrichomonas</taxon>
    </lineage>
</organism>
<comment type="caution">
    <text evidence="1">The sequence shown here is derived from an EMBL/GenBank/DDBJ whole genome shotgun (WGS) entry which is preliminary data.</text>
</comment>
<protein>
    <submittedName>
        <fullName evidence="1">Uncharacterized protein</fullName>
    </submittedName>
</protein>
<name>A0ABR2HZ10_9EUKA</name>
<proteinExistence type="predicted"/>
<reference evidence="1 2" key="1">
    <citation type="submission" date="2024-04" db="EMBL/GenBank/DDBJ databases">
        <title>Tritrichomonas musculus Genome.</title>
        <authorList>
            <person name="Alves-Ferreira E."/>
            <person name="Grigg M."/>
            <person name="Lorenzi H."/>
            <person name="Galac M."/>
        </authorList>
    </citation>
    <scope>NUCLEOTIDE SEQUENCE [LARGE SCALE GENOMIC DNA]</scope>
    <source>
        <strain evidence="1 2">EAF2021</strain>
    </source>
</reference>
<evidence type="ECO:0000313" key="2">
    <source>
        <dbReference type="Proteomes" id="UP001470230"/>
    </source>
</evidence>
<dbReference type="Proteomes" id="UP001470230">
    <property type="component" value="Unassembled WGS sequence"/>
</dbReference>
<accession>A0ABR2HZ10</accession>
<dbReference type="EMBL" id="JAPFFF010000021">
    <property type="protein sequence ID" value="KAK8854431.1"/>
    <property type="molecule type" value="Genomic_DNA"/>
</dbReference>
<gene>
    <name evidence="1" type="ORF">M9Y10_016993</name>
</gene>
<keyword evidence="2" id="KW-1185">Reference proteome</keyword>
<evidence type="ECO:0000313" key="1">
    <source>
        <dbReference type="EMBL" id="KAK8854431.1"/>
    </source>
</evidence>